<gene>
    <name evidence="2" type="ORF">K9W45_03505</name>
</gene>
<sequence>MKINPLNNPFHIIYLSISFLIMLDDILFPTAFSQYCYIIGSTFIMIYVLLIVSKIIQQKYINIISIIVLEVTASLLNSLTLKYYRMNGLIIHKLFEFWFYLPLMLGMFYISYHILHEPFLSSKFILVVISILAIWLRVLPHISFSYLVFGDTYYLYSTTLVQANLIDLANPTELSYFKAFSGYNYITAWPFMLWITFLVAKIGFPLEFFLGYFTPVFCGSTIPVLGYKISKKIFNAVFKNKDVERLSLFNALIISTIGVIIFFTLELSHFAFGLVILILSLKLMLEPKILLKSKFKYFLMLSLSFITIVNHAILALVDLAISTTWIGLILKTNTKNKKEKLLFLFLWLFKLLFFVLFSFSSKRLIILIKAFNINPSSFMITAVPIATILFSTIFLVFIYYFSSIDIYKILNRNMKFARYILIIITTLSLIVYNSFFNVRIVGTMIKLFFVIVIGLSILSNNGFKEKTDVFTMKYLLFSLLVIGFISIGIIFLGVIGGSGIGFFLRFFTILTIISVPIFSEKMFSIYMKNLKGKVIVLLVTSMIVVNSYPISMLHPFDWQFRDQMSYDLTNDDLNILDKFASIYKSEKEANINKSIMVLSHYPVNYQLIRNGISFIDGDAYKFLIYWSLQTNENNSNKVYKMMYNLFNIRYIIFNKYIIKNQVSIDEYQLFLELYNLSNGYRKLLESKNLLIVEIIPYRYSYFKLY</sequence>
<feature type="transmembrane region" description="Helical" evidence="1">
    <location>
        <begin position="37"/>
        <end position="56"/>
    </location>
</feature>
<evidence type="ECO:0000256" key="1">
    <source>
        <dbReference type="SAM" id="Phobius"/>
    </source>
</evidence>
<feature type="transmembrane region" description="Helical" evidence="1">
    <location>
        <begin position="301"/>
        <end position="329"/>
    </location>
</feature>
<feature type="transmembrane region" description="Helical" evidence="1">
    <location>
        <begin position="416"/>
        <end position="435"/>
    </location>
</feature>
<feature type="transmembrane region" description="Helical" evidence="1">
    <location>
        <begin position="500"/>
        <end position="518"/>
    </location>
</feature>
<feature type="transmembrane region" description="Helical" evidence="1">
    <location>
        <begin position="341"/>
        <end position="359"/>
    </location>
</feature>
<accession>A0A9Y1BM50</accession>
<feature type="transmembrane region" description="Helical" evidence="1">
    <location>
        <begin position="441"/>
        <end position="462"/>
    </location>
</feature>
<keyword evidence="1" id="KW-0812">Transmembrane</keyword>
<dbReference type="EMBL" id="CP084166">
    <property type="protein sequence ID" value="UJG41538.1"/>
    <property type="molecule type" value="Genomic_DNA"/>
</dbReference>
<organism evidence="2">
    <name type="scientific">Candidatus Heimdallarchaeum aukensis</name>
    <dbReference type="NCBI Taxonomy" id="2876573"/>
    <lineage>
        <taxon>Archaea</taxon>
        <taxon>Promethearchaeati</taxon>
        <taxon>Candidatus Heimdallarchaeota</taxon>
        <taxon>Candidatus Heimdallarchaeia (ex Rinke et al. 2021) (nom. nud.)</taxon>
        <taxon>Candidatus Heimdallarchaeales</taxon>
        <taxon>Candidatus Heimdallarchaeaceae</taxon>
        <taxon>Candidatus Heimdallarchaeum</taxon>
    </lineage>
</organism>
<proteinExistence type="predicted"/>
<feature type="transmembrane region" description="Helical" evidence="1">
    <location>
        <begin position="182"/>
        <end position="203"/>
    </location>
</feature>
<feature type="transmembrane region" description="Helical" evidence="1">
    <location>
        <begin position="124"/>
        <end position="147"/>
    </location>
</feature>
<feature type="transmembrane region" description="Helical" evidence="1">
    <location>
        <begin position="12"/>
        <end position="31"/>
    </location>
</feature>
<name>A0A9Y1BM50_9ARCH</name>
<feature type="transmembrane region" description="Helical" evidence="1">
    <location>
        <begin position="379"/>
        <end position="404"/>
    </location>
</feature>
<dbReference type="AlphaFoldDB" id="A0A9Y1BM50"/>
<feature type="transmembrane region" description="Helical" evidence="1">
    <location>
        <begin position="530"/>
        <end position="550"/>
    </location>
</feature>
<keyword evidence="1" id="KW-0472">Membrane</keyword>
<feature type="transmembrane region" description="Helical" evidence="1">
    <location>
        <begin position="474"/>
        <end position="494"/>
    </location>
</feature>
<feature type="transmembrane region" description="Helical" evidence="1">
    <location>
        <begin position="97"/>
        <end position="115"/>
    </location>
</feature>
<feature type="transmembrane region" description="Helical" evidence="1">
    <location>
        <begin position="248"/>
        <end position="281"/>
    </location>
</feature>
<feature type="transmembrane region" description="Helical" evidence="1">
    <location>
        <begin position="209"/>
        <end position="227"/>
    </location>
</feature>
<feature type="transmembrane region" description="Helical" evidence="1">
    <location>
        <begin position="63"/>
        <end position="85"/>
    </location>
</feature>
<dbReference type="Proteomes" id="UP001201020">
    <property type="component" value="Chromosome"/>
</dbReference>
<keyword evidence="1" id="KW-1133">Transmembrane helix</keyword>
<protein>
    <submittedName>
        <fullName evidence="2">Uncharacterized protein</fullName>
    </submittedName>
</protein>
<evidence type="ECO:0000313" key="2">
    <source>
        <dbReference type="EMBL" id="UJG41538.1"/>
    </source>
</evidence>
<reference evidence="2" key="1">
    <citation type="journal article" date="2022" name="Nat. Microbiol.">
        <title>Unique mobile elements and scalable gene flow at the prokaryote-eukaryote boundary revealed by circularized Asgard archaea genomes.</title>
        <authorList>
            <person name="Wu F."/>
            <person name="Speth D.R."/>
            <person name="Philosof A."/>
            <person name="Cremiere A."/>
            <person name="Narayanan A."/>
            <person name="Barco R.A."/>
            <person name="Connon S.A."/>
            <person name="Amend J.P."/>
            <person name="Antoshechkin I.A."/>
            <person name="Orphan V.J."/>
        </authorList>
    </citation>
    <scope>NUCLEOTIDE SEQUENCE</scope>
    <source>
        <strain evidence="2">PM71</strain>
    </source>
</reference>